<gene>
    <name evidence="2" type="ORF">B1B_01946</name>
</gene>
<proteinExistence type="predicted"/>
<dbReference type="GO" id="GO:0003677">
    <property type="term" value="F:DNA binding"/>
    <property type="evidence" value="ECO:0007669"/>
    <property type="project" value="InterPro"/>
</dbReference>
<feature type="non-terminal residue" evidence="2">
    <location>
        <position position="111"/>
    </location>
</feature>
<evidence type="ECO:0000313" key="2">
    <source>
        <dbReference type="EMBL" id="EQD76057.1"/>
    </source>
</evidence>
<dbReference type="Pfam" id="PF01527">
    <property type="entry name" value="HTH_Tnp_1"/>
    <property type="match status" value="1"/>
</dbReference>
<name>T1C247_9ZZZZ</name>
<evidence type="ECO:0000256" key="1">
    <source>
        <dbReference type="SAM" id="MobiDB-lite"/>
    </source>
</evidence>
<dbReference type="GO" id="GO:0004803">
    <property type="term" value="F:transposase activity"/>
    <property type="evidence" value="ECO:0007669"/>
    <property type="project" value="InterPro"/>
</dbReference>
<accession>T1C247</accession>
<reference evidence="2" key="1">
    <citation type="submission" date="2013-08" db="EMBL/GenBank/DDBJ databases">
        <authorList>
            <person name="Mendez C."/>
            <person name="Richter M."/>
            <person name="Ferrer M."/>
            <person name="Sanchez J."/>
        </authorList>
    </citation>
    <scope>NUCLEOTIDE SEQUENCE</scope>
</reference>
<dbReference type="AlphaFoldDB" id="T1C247"/>
<comment type="caution">
    <text evidence="2">The sequence shown here is derived from an EMBL/GenBank/DDBJ whole genome shotgun (WGS) entry which is preliminary data.</text>
</comment>
<dbReference type="EMBL" id="AUZY01001157">
    <property type="protein sequence ID" value="EQD76057.1"/>
    <property type="molecule type" value="Genomic_DNA"/>
</dbReference>
<organism evidence="2">
    <name type="scientific">mine drainage metagenome</name>
    <dbReference type="NCBI Taxonomy" id="410659"/>
    <lineage>
        <taxon>unclassified sequences</taxon>
        <taxon>metagenomes</taxon>
        <taxon>ecological metagenomes</taxon>
    </lineage>
</organism>
<dbReference type="GO" id="GO:0006313">
    <property type="term" value="P:DNA transposition"/>
    <property type="evidence" value="ECO:0007669"/>
    <property type="project" value="InterPro"/>
</dbReference>
<dbReference type="InterPro" id="IPR002514">
    <property type="entry name" value="Transposase_8"/>
</dbReference>
<sequence>MERKASVVRRMLKSPDRSIREWSQETGLSPRALYDWRKKAIRREGAMAGNSTPSGKPVSGTKRTAAQKLATVVETASLNEAELGEYCRGTGLYPDEVHAWRAAAEAALGAR</sequence>
<reference evidence="2" key="2">
    <citation type="journal article" date="2014" name="ISME J.">
        <title>Microbial stratification in low pH oxic and suboxic macroscopic growths along an acid mine drainage.</title>
        <authorList>
            <person name="Mendez-Garcia C."/>
            <person name="Mesa V."/>
            <person name="Sprenger R.R."/>
            <person name="Richter M."/>
            <person name="Diez M.S."/>
            <person name="Solano J."/>
            <person name="Bargiela R."/>
            <person name="Golyshina O.V."/>
            <person name="Manteca A."/>
            <person name="Ramos J.L."/>
            <person name="Gallego J.R."/>
            <person name="Llorente I."/>
            <person name="Martins Dos Santos V.A."/>
            <person name="Jensen O.N."/>
            <person name="Pelaez A.I."/>
            <person name="Sanchez J."/>
            <person name="Ferrer M."/>
        </authorList>
    </citation>
    <scope>NUCLEOTIDE SEQUENCE</scope>
</reference>
<protein>
    <submittedName>
        <fullName evidence="2">Transposase IS3/IS911 family protein</fullName>
    </submittedName>
</protein>
<feature type="region of interest" description="Disordered" evidence="1">
    <location>
        <begin position="44"/>
        <end position="63"/>
    </location>
</feature>